<evidence type="ECO:0000256" key="1">
    <source>
        <dbReference type="SAM" id="Phobius"/>
    </source>
</evidence>
<keyword evidence="1" id="KW-0812">Transmembrane</keyword>
<protein>
    <submittedName>
        <fullName evidence="2">Uncharacterized protein</fullName>
    </submittedName>
</protein>
<keyword evidence="1" id="KW-1133">Transmembrane helix</keyword>
<dbReference type="EMBL" id="CM004395">
    <property type="protein sequence ID" value="OAY40997.1"/>
    <property type="molecule type" value="Genomic_DNA"/>
</dbReference>
<dbReference type="EMBL" id="CM004395">
    <property type="protein sequence ID" value="OAY40998.1"/>
    <property type="molecule type" value="Genomic_DNA"/>
</dbReference>
<proteinExistence type="predicted"/>
<gene>
    <name evidence="2" type="ORF">MANES_09G065900</name>
</gene>
<accession>A0A251K4J4</accession>
<evidence type="ECO:0000313" key="2">
    <source>
        <dbReference type="EMBL" id="OAY40998.1"/>
    </source>
</evidence>
<name>A0A251K4J4_MANES</name>
<feature type="transmembrane region" description="Helical" evidence="1">
    <location>
        <begin position="21"/>
        <end position="46"/>
    </location>
</feature>
<feature type="transmembrane region" description="Helical" evidence="1">
    <location>
        <begin position="76"/>
        <end position="98"/>
    </location>
</feature>
<organism evidence="2">
    <name type="scientific">Manihot esculenta</name>
    <name type="common">Cassava</name>
    <name type="synonym">Jatropha manihot</name>
    <dbReference type="NCBI Taxonomy" id="3983"/>
    <lineage>
        <taxon>Eukaryota</taxon>
        <taxon>Viridiplantae</taxon>
        <taxon>Streptophyta</taxon>
        <taxon>Embryophyta</taxon>
        <taxon>Tracheophyta</taxon>
        <taxon>Spermatophyta</taxon>
        <taxon>Magnoliopsida</taxon>
        <taxon>eudicotyledons</taxon>
        <taxon>Gunneridae</taxon>
        <taxon>Pentapetalae</taxon>
        <taxon>rosids</taxon>
        <taxon>fabids</taxon>
        <taxon>Malpighiales</taxon>
        <taxon>Euphorbiaceae</taxon>
        <taxon>Crotonoideae</taxon>
        <taxon>Manihoteae</taxon>
        <taxon>Manihot</taxon>
    </lineage>
</organism>
<dbReference type="AlphaFoldDB" id="A0A251K4J4"/>
<reference evidence="2" key="1">
    <citation type="submission" date="2016-02" db="EMBL/GenBank/DDBJ databases">
        <title>WGS assembly of Manihot esculenta.</title>
        <authorList>
            <person name="Bredeson J.V."/>
            <person name="Prochnik S.E."/>
            <person name="Lyons J.B."/>
            <person name="Schmutz J."/>
            <person name="Grimwood J."/>
            <person name="Vrebalov J."/>
            <person name="Bart R.S."/>
            <person name="Amuge T."/>
            <person name="Ferguson M.E."/>
            <person name="Green R."/>
            <person name="Putnam N."/>
            <person name="Stites J."/>
            <person name="Rounsley S."/>
            <person name="Rokhsar D.S."/>
        </authorList>
    </citation>
    <scope>NUCLEOTIDE SEQUENCE [LARGE SCALE GENOMIC DNA]</scope>
    <source>
        <tissue evidence="2">Leaf</tissue>
    </source>
</reference>
<sequence length="100" mass="10881">MLLPTRSNFACKDASSWCSSLFSGSSLFFVNLYSMAKVLAIIVGILPLLPWEPSFPVAEFSRDQAVLLLSCNRFGIMGHDLTVSLGFGLGWAFICVALES</sequence>
<keyword evidence="1" id="KW-0472">Membrane</keyword>